<evidence type="ECO:0000313" key="8">
    <source>
        <dbReference type="Proteomes" id="UP001200430"/>
    </source>
</evidence>
<reference evidence="7 8" key="1">
    <citation type="submission" date="2022-01" db="EMBL/GenBank/DDBJ databases">
        <title>Dethiosulfovibrio faecalis sp. nov., a novel proteolytic, non-sulfur-reducing bacterium isolated from a marine aquaculture solid waste bioreactor.</title>
        <authorList>
            <person name="Grabowski S."/>
            <person name="Apolinario E."/>
            <person name="Schneider N."/>
            <person name="Marshall C.W."/>
            <person name="Sowers K.R."/>
        </authorList>
    </citation>
    <scope>NUCLEOTIDE SEQUENCE [LARGE SCALE GENOMIC DNA]</scope>
    <source>
        <strain evidence="7 8">DSM 12537</strain>
    </source>
</reference>
<dbReference type="InterPro" id="IPR018385">
    <property type="entry name" value="C4_dicarb_anaerob_car-like"/>
</dbReference>
<feature type="transmembrane region" description="Helical" evidence="6">
    <location>
        <begin position="164"/>
        <end position="183"/>
    </location>
</feature>
<evidence type="ECO:0000256" key="2">
    <source>
        <dbReference type="ARBA" id="ARBA00022475"/>
    </source>
</evidence>
<sequence>MITQEKKRSSFPHVFVILLSIMVVAMVATWFVPAGEFNRQLDPKSNRTVIVPDSFHSVEQAPVDPFQMFVAVQKGMTQAGSIVFFIFIVFSSIYVVMSTGAIDAFIAWMVRKTRSNPASANVTFGVLMAVFMIWGSTGTLSYEEMIAFVPIFASLALALGYDPIVGLAVSFVSVGIGFASATVNPFTIGVAQTISELPLFSGLAYRLLILAVMGSITIAWTLRYAAKIKADPSKSVVSDLDFEDLEFDEEKVNLQFTKTHKTVLMLFLITILVAGFGLLKLHWYINQLAGLFLIMGILVGIADRKAPSRIAELFVEGMSKGVLSAMVVGVARGILVVLSEGKIVDSIINGMANLLGQGSAYLSSVGMLLFQTMMNFLVPSGSGQAATTMPIMAPLADLLEVKRQVAVLAFQFGDGFSNLLWPTGFILIGCILAKVPLSRYLRWFLPLFAVLFVVQVLFLWGAIAIGYGPF</sequence>
<evidence type="ECO:0000313" key="7">
    <source>
        <dbReference type="EMBL" id="MCF4141834.1"/>
    </source>
</evidence>
<name>A0ABS9EM95_9BACT</name>
<keyword evidence="5 6" id="KW-0472">Membrane</keyword>
<accession>A0ABS9EM95</accession>
<feature type="transmembrane region" description="Helical" evidence="6">
    <location>
        <begin position="140"/>
        <end position="159"/>
    </location>
</feature>
<evidence type="ECO:0000256" key="6">
    <source>
        <dbReference type="SAM" id="Phobius"/>
    </source>
</evidence>
<comment type="caution">
    <text evidence="7">The sequence shown here is derived from an EMBL/GenBank/DDBJ whole genome shotgun (WGS) entry which is preliminary data.</text>
</comment>
<dbReference type="Proteomes" id="UP001200430">
    <property type="component" value="Unassembled WGS sequence"/>
</dbReference>
<feature type="transmembrane region" description="Helical" evidence="6">
    <location>
        <begin position="443"/>
        <end position="467"/>
    </location>
</feature>
<dbReference type="RefSeq" id="WP_236098590.1">
    <property type="nucleotide sequence ID" value="NZ_JAKGUD010000002.1"/>
</dbReference>
<keyword evidence="4 6" id="KW-1133">Transmembrane helix</keyword>
<feature type="transmembrane region" description="Helical" evidence="6">
    <location>
        <begin position="285"/>
        <end position="302"/>
    </location>
</feature>
<feature type="transmembrane region" description="Helical" evidence="6">
    <location>
        <begin position="118"/>
        <end position="134"/>
    </location>
</feature>
<keyword evidence="8" id="KW-1185">Reference proteome</keyword>
<proteinExistence type="predicted"/>
<evidence type="ECO:0000256" key="4">
    <source>
        <dbReference type="ARBA" id="ARBA00022989"/>
    </source>
</evidence>
<feature type="transmembrane region" description="Helical" evidence="6">
    <location>
        <begin position="82"/>
        <end position="106"/>
    </location>
</feature>
<dbReference type="EMBL" id="JAKGUD010000002">
    <property type="protein sequence ID" value="MCF4141834.1"/>
    <property type="molecule type" value="Genomic_DNA"/>
</dbReference>
<feature type="transmembrane region" description="Helical" evidence="6">
    <location>
        <begin position="203"/>
        <end position="225"/>
    </location>
</feature>
<feature type="transmembrane region" description="Helical" evidence="6">
    <location>
        <begin position="12"/>
        <end position="32"/>
    </location>
</feature>
<evidence type="ECO:0000256" key="3">
    <source>
        <dbReference type="ARBA" id="ARBA00022692"/>
    </source>
</evidence>
<keyword evidence="3 6" id="KW-0812">Transmembrane</keyword>
<organism evidence="7 8">
    <name type="scientific">Dethiosulfovibrio marinus</name>
    <dbReference type="NCBI Taxonomy" id="133532"/>
    <lineage>
        <taxon>Bacteria</taxon>
        <taxon>Thermotogati</taxon>
        <taxon>Synergistota</taxon>
        <taxon>Synergistia</taxon>
        <taxon>Synergistales</taxon>
        <taxon>Dethiosulfovibrionaceae</taxon>
        <taxon>Dethiosulfovibrio</taxon>
    </lineage>
</organism>
<feature type="transmembrane region" description="Helical" evidence="6">
    <location>
        <begin position="419"/>
        <end position="437"/>
    </location>
</feature>
<keyword evidence="2" id="KW-1003">Cell membrane</keyword>
<feature type="transmembrane region" description="Helical" evidence="6">
    <location>
        <begin position="262"/>
        <end position="279"/>
    </location>
</feature>
<comment type="subcellular location">
    <subcellularLocation>
        <location evidence="1">Cell membrane</location>
        <topology evidence="1">Multi-pass membrane protein</topology>
    </subcellularLocation>
</comment>
<protein>
    <submittedName>
        <fullName evidence="7">AbgT family transporter</fullName>
    </submittedName>
</protein>
<dbReference type="PANTHER" id="PTHR43652">
    <property type="entry name" value="BASIC AMINO ACID ANTIPORTER YFCC-RELATED"/>
    <property type="match status" value="1"/>
</dbReference>
<dbReference type="InterPro" id="IPR051679">
    <property type="entry name" value="DASS-Related_Transporters"/>
</dbReference>
<dbReference type="PANTHER" id="PTHR43652:SF2">
    <property type="entry name" value="BASIC AMINO ACID ANTIPORTER YFCC-RELATED"/>
    <property type="match status" value="1"/>
</dbReference>
<gene>
    <name evidence="7" type="ORF">L2W38_03250</name>
</gene>
<evidence type="ECO:0000256" key="5">
    <source>
        <dbReference type="ARBA" id="ARBA00023136"/>
    </source>
</evidence>
<feature type="transmembrane region" description="Helical" evidence="6">
    <location>
        <begin position="359"/>
        <end position="378"/>
    </location>
</feature>
<evidence type="ECO:0000256" key="1">
    <source>
        <dbReference type="ARBA" id="ARBA00004651"/>
    </source>
</evidence>
<dbReference type="Pfam" id="PF03606">
    <property type="entry name" value="DcuC"/>
    <property type="match status" value="1"/>
</dbReference>